<name>A0A481S801_STRMQ</name>
<dbReference type="Pfam" id="PF00291">
    <property type="entry name" value="PALP"/>
    <property type="match status" value="1"/>
</dbReference>
<evidence type="ECO:0000313" key="4">
    <source>
        <dbReference type="EMBL" id="NIY62339.1"/>
    </source>
</evidence>
<reference evidence="4 6" key="2">
    <citation type="submission" date="2020-02" db="EMBL/GenBank/DDBJ databases">
        <title>Streptomyces malaysiensis DSM14702 (JHCC583434, PFL_A843) Genome sequencing and assembly.</title>
        <authorList>
            <person name="Samborskyy M."/>
        </authorList>
    </citation>
    <scope>NUCLEOTIDE SEQUENCE [LARGE SCALE GENOMIC DNA]</scope>
    <source>
        <strain evidence="4 6">DSM 14702</strain>
    </source>
</reference>
<protein>
    <submittedName>
        <fullName evidence="5">Threonine synthase-like protein</fullName>
    </submittedName>
</protein>
<dbReference type="InterPro" id="IPR050214">
    <property type="entry name" value="Cys_Synth/Cystath_Beta-Synth"/>
</dbReference>
<dbReference type="Proteomes" id="UP000536624">
    <property type="component" value="Unassembled WGS sequence"/>
</dbReference>
<dbReference type="AlphaFoldDB" id="A0A481S801"/>
<dbReference type="InterPro" id="IPR001926">
    <property type="entry name" value="TrpB-like_PALP"/>
</dbReference>
<sequence length="408" mass="42914">MTTDTFHLDSMVCPRCGHQPDIRDPANYLGCPKCQAQLGIPVNYVVQSKQPSIAELRSSRERPAGLGIWRWAPQLPVGAAQAVSLNEGNTPLISLPTFGSQFGATRLHIKNESANPTWSHKDRLCAAAVTAARALGARAVVAASTGNHGASLAAYAARAGMPCVISTLNSVPQTMRVLMESYGAEVRTVEHSDERFEAIAAGVRNEGWYPCSNSSSPPVGSSPYGVDAYKTIAYELWAQTDGKQIDAVVIPTGYGDCLRGITRGFDDLYRAGAIEKIPRLIAAEIFGKVGRSINTDPIHLGPWPTAESAAFSIGGGFTTYQAVDTIKSHGGEAVVVPESSILATQLELARSEGIYAEASSAVAVAAAAAAYRDSIVEKDDLVVIISTSSGLKDPAATAAAIAAMKRGN</sequence>
<evidence type="ECO:0000259" key="3">
    <source>
        <dbReference type="Pfam" id="PF00291"/>
    </source>
</evidence>
<comment type="cofactor">
    <cofactor evidence="1">
        <name>pyridoxal 5'-phosphate</name>
        <dbReference type="ChEBI" id="CHEBI:597326"/>
    </cofactor>
</comment>
<evidence type="ECO:0000313" key="6">
    <source>
        <dbReference type="Proteomes" id="UP000536624"/>
    </source>
</evidence>
<gene>
    <name evidence="5" type="ORF">SMALB_0247</name>
</gene>
<organism evidence="5">
    <name type="scientific">Streptomyces malaysiensis</name>
    <dbReference type="NCBI Taxonomy" id="92644"/>
    <lineage>
        <taxon>Bacteria</taxon>
        <taxon>Bacillati</taxon>
        <taxon>Actinomycetota</taxon>
        <taxon>Actinomycetes</taxon>
        <taxon>Kitasatosporales</taxon>
        <taxon>Streptomycetaceae</taxon>
        <taxon>Streptomyces</taxon>
        <taxon>Streptomyces violaceusniger group</taxon>
    </lineage>
</organism>
<dbReference type="InterPro" id="IPR036052">
    <property type="entry name" value="TrpB-like_PALP_sf"/>
</dbReference>
<dbReference type="EMBL" id="JAALLH010000001">
    <property type="protein sequence ID" value="NIY62339.1"/>
    <property type="molecule type" value="Genomic_DNA"/>
</dbReference>
<accession>A0A481S801</accession>
<dbReference type="GO" id="GO:1901605">
    <property type="term" value="P:alpha-amino acid metabolic process"/>
    <property type="evidence" value="ECO:0007669"/>
    <property type="project" value="UniProtKB-ARBA"/>
</dbReference>
<dbReference type="SUPFAM" id="SSF53686">
    <property type="entry name" value="Tryptophan synthase beta subunit-like PLP-dependent enzymes"/>
    <property type="match status" value="1"/>
</dbReference>
<evidence type="ECO:0000256" key="1">
    <source>
        <dbReference type="ARBA" id="ARBA00001933"/>
    </source>
</evidence>
<dbReference type="Gene3D" id="3.40.50.1100">
    <property type="match status" value="2"/>
</dbReference>
<evidence type="ECO:0000313" key="5">
    <source>
        <dbReference type="EMBL" id="QBG82468.1"/>
    </source>
</evidence>
<feature type="domain" description="Tryptophan synthase beta chain-like PALP" evidence="3">
    <location>
        <begin position="83"/>
        <end position="386"/>
    </location>
</feature>
<dbReference type="EMBL" id="MH537786">
    <property type="protein sequence ID" value="QBG82468.1"/>
    <property type="molecule type" value="Genomic_DNA"/>
</dbReference>
<reference evidence="5" key="1">
    <citation type="journal article" date="2019" name="Cell Chem. Biol.">
        <title>C-Nucleoside Formation in the Biosynthesis of the Antifungal Malayamycin A.</title>
        <authorList>
            <person name="Hong H."/>
            <person name="Samborskyy M."/>
            <person name="Zhou Y."/>
            <person name="Leadlay P.F."/>
        </authorList>
    </citation>
    <scope>NUCLEOTIDE SEQUENCE</scope>
    <source>
        <strain evidence="5">DSM 14702</strain>
    </source>
</reference>
<keyword evidence="2" id="KW-0663">Pyridoxal phosphate</keyword>
<evidence type="ECO:0000256" key="2">
    <source>
        <dbReference type="ARBA" id="ARBA00022898"/>
    </source>
</evidence>
<proteinExistence type="predicted"/>
<dbReference type="PANTHER" id="PTHR10314">
    <property type="entry name" value="CYSTATHIONINE BETA-SYNTHASE"/>
    <property type="match status" value="1"/>
</dbReference>